<evidence type="ECO:0000313" key="4">
    <source>
        <dbReference type="Proteomes" id="UP001165121"/>
    </source>
</evidence>
<evidence type="ECO:0000256" key="1">
    <source>
        <dbReference type="SAM" id="MobiDB-lite"/>
    </source>
</evidence>
<organism evidence="3 4">
    <name type="scientific">Phytophthora fragariaefolia</name>
    <dbReference type="NCBI Taxonomy" id="1490495"/>
    <lineage>
        <taxon>Eukaryota</taxon>
        <taxon>Sar</taxon>
        <taxon>Stramenopiles</taxon>
        <taxon>Oomycota</taxon>
        <taxon>Peronosporomycetes</taxon>
        <taxon>Peronosporales</taxon>
        <taxon>Peronosporaceae</taxon>
        <taxon>Phytophthora</taxon>
    </lineage>
</organism>
<feature type="domain" description="Tf2-1-like SH3-like" evidence="2">
    <location>
        <begin position="45"/>
        <end position="89"/>
    </location>
</feature>
<feature type="region of interest" description="Disordered" evidence="1">
    <location>
        <begin position="93"/>
        <end position="164"/>
    </location>
</feature>
<comment type="caution">
    <text evidence="3">The sequence shown here is derived from an EMBL/GenBank/DDBJ whole genome shotgun (WGS) entry which is preliminary data.</text>
</comment>
<keyword evidence="4" id="KW-1185">Reference proteome</keyword>
<evidence type="ECO:0000313" key="3">
    <source>
        <dbReference type="EMBL" id="GMF37375.1"/>
    </source>
</evidence>
<reference evidence="3" key="1">
    <citation type="submission" date="2023-04" db="EMBL/GenBank/DDBJ databases">
        <title>Phytophthora fragariaefolia NBRC 109709.</title>
        <authorList>
            <person name="Ichikawa N."/>
            <person name="Sato H."/>
            <person name="Tonouchi N."/>
        </authorList>
    </citation>
    <scope>NUCLEOTIDE SEQUENCE</scope>
    <source>
        <strain evidence="3">NBRC 109709</strain>
    </source>
</reference>
<evidence type="ECO:0000259" key="2">
    <source>
        <dbReference type="Pfam" id="PF24626"/>
    </source>
</evidence>
<dbReference type="Pfam" id="PF24626">
    <property type="entry name" value="SH3_Tf2-1"/>
    <property type="match status" value="1"/>
</dbReference>
<proteinExistence type="predicted"/>
<name>A0A9W6XEG3_9STRA</name>
<dbReference type="EMBL" id="BSXT01001003">
    <property type="protein sequence ID" value="GMF37375.1"/>
    <property type="molecule type" value="Genomic_DNA"/>
</dbReference>
<dbReference type="Proteomes" id="UP001165121">
    <property type="component" value="Unassembled WGS sequence"/>
</dbReference>
<dbReference type="OrthoDB" id="3268967at2759"/>
<protein>
    <submittedName>
        <fullName evidence="3">Unnamed protein product</fullName>
    </submittedName>
</protein>
<feature type="compositionally biased region" description="Polar residues" evidence="1">
    <location>
        <begin position="145"/>
        <end position="164"/>
    </location>
</feature>
<dbReference type="AlphaFoldDB" id="A0A9W6XEG3"/>
<feature type="compositionally biased region" description="Polar residues" evidence="1">
    <location>
        <begin position="94"/>
        <end position="103"/>
    </location>
</feature>
<accession>A0A9W6XEG3</accession>
<sequence>MAAAQDRQKENSNRHRRANTHVFKVGCQALLYANNLPISAVSAVDSTKLRPRFIGPFTSIGVHGHAYMLDLPSAMATHPAFYVGLLKPYYPAAETNTSVSDPPSTDGGHSPSLPAVPPSQEPGLGRSAQQDPLGGTRRDPPRFPSASSVFESNQGARTRSASPP</sequence>
<gene>
    <name evidence="3" type="ORF">Pfra01_001046500</name>
</gene>
<dbReference type="InterPro" id="IPR056924">
    <property type="entry name" value="SH3_Tf2-1"/>
</dbReference>